<dbReference type="InterPro" id="IPR014776">
    <property type="entry name" value="4pyrrole_Mease_sub2"/>
</dbReference>
<dbReference type="GO" id="GO:0046026">
    <property type="term" value="F:precorrin-4 C11-methyltransferase activity"/>
    <property type="evidence" value="ECO:0007669"/>
    <property type="project" value="InterPro"/>
</dbReference>
<gene>
    <name evidence="9" type="ORF">ALO75_04505</name>
</gene>
<keyword evidence="10" id="KW-1185">Reference proteome</keyword>
<dbReference type="NCBIfam" id="TIGR01465">
    <property type="entry name" value="cobM_cbiF"/>
    <property type="match status" value="1"/>
</dbReference>
<evidence type="ECO:0000256" key="1">
    <source>
        <dbReference type="ARBA" id="ARBA00004953"/>
    </source>
</evidence>
<evidence type="ECO:0000256" key="7">
    <source>
        <dbReference type="SAM" id="MobiDB-lite"/>
    </source>
</evidence>
<keyword evidence="3" id="KW-0169">Cobalamin biosynthesis</keyword>
<dbReference type="GO" id="GO:0009236">
    <property type="term" value="P:cobalamin biosynthetic process"/>
    <property type="evidence" value="ECO:0007669"/>
    <property type="project" value="UniProtKB-UniPathway"/>
</dbReference>
<dbReference type="Pfam" id="PF00590">
    <property type="entry name" value="TP_methylase"/>
    <property type="match status" value="1"/>
</dbReference>
<dbReference type="GO" id="GO:0032259">
    <property type="term" value="P:methylation"/>
    <property type="evidence" value="ECO:0007669"/>
    <property type="project" value="UniProtKB-KW"/>
</dbReference>
<evidence type="ECO:0000256" key="3">
    <source>
        <dbReference type="ARBA" id="ARBA00022573"/>
    </source>
</evidence>
<evidence type="ECO:0000256" key="2">
    <source>
        <dbReference type="ARBA" id="ARBA00005879"/>
    </source>
</evidence>
<dbReference type="PROSITE" id="PS00839">
    <property type="entry name" value="SUMT_1"/>
    <property type="match status" value="1"/>
</dbReference>
<evidence type="ECO:0000313" key="9">
    <source>
        <dbReference type="EMBL" id="KPW98954.1"/>
    </source>
</evidence>
<dbReference type="PANTHER" id="PTHR45790:SF4">
    <property type="entry name" value="COBALT-PRECORRIN-4 C(11)-METHYLTRANSFERASE"/>
    <property type="match status" value="1"/>
</dbReference>
<dbReference type="PATRIC" id="fig|317659.3.peg.2412"/>
<protein>
    <submittedName>
        <fullName evidence="9">Precorrin-4 C11-methyltransferase</fullName>
    </submittedName>
</protein>
<keyword evidence="5 9" id="KW-0808">Transferase</keyword>
<dbReference type="Gene3D" id="3.40.1010.10">
    <property type="entry name" value="Cobalt-precorrin-4 Transmethylase, Domain 1"/>
    <property type="match status" value="1"/>
</dbReference>
<feature type="region of interest" description="Disordered" evidence="7">
    <location>
        <begin position="30"/>
        <end position="49"/>
    </location>
</feature>
<name>A0A0P9PHD4_9PSED</name>
<comment type="pathway">
    <text evidence="1">Cofactor biosynthesis; adenosylcobalamin biosynthesis.</text>
</comment>
<dbReference type="Gene3D" id="3.30.950.10">
    <property type="entry name" value="Methyltransferase, Cobalt-precorrin-4 Transmethylase, Domain 2"/>
    <property type="match status" value="1"/>
</dbReference>
<evidence type="ECO:0000256" key="4">
    <source>
        <dbReference type="ARBA" id="ARBA00022603"/>
    </source>
</evidence>
<dbReference type="SUPFAM" id="SSF53790">
    <property type="entry name" value="Tetrapyrrole methylase"/>
    <property type="match status" value="1"/>
</dbReference>
<sequence>MLQRRATGGVGTAPHAPFCAGVPEHGLSWRRRGLGPGTGGTTGRRYGHPADRTAEKRAGHICLGNQPCAQRIISPRSLTPENSLTVYFIGAGPGDPELITVKGQRLIRSCPVIIYAGSLVPLAVLQGHQAVQVTNSAELHLEQIIELIKHAHAQGQDVARVHSGDPSLYGAIGEQIRYLRELDIPFEIIPGVTATAACAALLGVELTLPDVSQSVILTRYADKTSMPSGEELASLASHRATMAIHLGVNNLQRIVEELMPHYGADCPIAVVHRASWPDQDWAVGTLADIEEKVQAKGFRRTALILVGRVLADDTFSESSLYRAGHAHLFRPK</sequence>
<feature type="domain" description="Tetrapyrrole methylase" evidence="8">
    <location>
        <begin position="85"/>
        <end position="289"/>
    </location>
</feature>
<accession>A0A0P9PHD4</accession>
<keyword evidence="6" id="KW-0949">S-adenosyl-L-methionine</keyword>
<dbReference type="InterPro" id="IPR014777">
    <property type="entry name" value="4pyrrole_Mease_sub1"/>
</dbReference>
<evidence type="ECO:0000313" key="10">
    <source>
        <dbReference type="Proteomes" id="UP000051335"/>
    </source>
</evidence>
<dbReference type="AlphaFoldDB" id="A0A0P9PHD4"/>
<dbReference type="Proteomes" id="UP000051335">
    <property type="component" value="Unassembled WGS sequence"/>
</dbReference>
<evidence type="ECO:0000256" key="6">
    <source>
        <dbReference type="ARBA" id="ARBA00022691"/>
    </source>
</evidence>
<dbReference type="InterPro" id="IPR000878">
    <property type="entry name" value="4pyrrol_Mease"/>
</dbReference>
<dbReference type="InterPro" id="IPR050161">
    <property type="entry name" value="Siro_Cobalamin_biosynth"/>
</dbReference>
<dbReference type="EMBL" id="LJQC01000522">
    <property type="protein sequence ID" value="KPW98954.1"/>
    <property type="molecule type" value="Genomic_DNA"/>
</dbReference>
<organism evidence="9 10">
    <name type="scientific">Pseudomonas syringae pv. coryli</name>
    <dbReference type="NCBI Taxonomy" id="317659"/>
    <lineage>
        <taxon>Bacteria</taxon>
        <taxon>Pseudomonadati</taxon>
        <taxon>Pseudomonadota</taxon>
        <taxon>Gammaproteobacteria</taxon>
        <taxon>Pseudomonadales</taxon>
        <taxon>Pseudomonadaceae</taxon>
        <taxon>Pseudomonas</taxon>
    </lineage>
</organism>
<keyword evidence="4 9" id="KW-0489">Methyltransferase</keyword>
<evidence type="ECO:0000259" key="8">
    <source>
        <dbReference type="Pfam" id="PF00590"/>
    </source>
</evidence>
<dbReference type="InterPro" id="IPR006362">
    <property type="entry name" value="Cbl_synth_CobM/CibF"/>
</dbReference>
<dbReference type="UniPathway" id="UPA00148"/>
<dbReference type="InterPro" id="IPR003043">
    <property type="entry name" value="Uropor_MeTrfase_CS"/>
</dbReference>
<comment type="similarity">
    <text evidence="2">Belongs to the precorrin methyltransferase family.</text>
</comment>
<comment type="caution">
    <text evidence="9">The sequence shown here is derived from an EMBL/GenBank/DDBJ whole genome shotgun (WGS) entry which is preliminary data.</text>
</comment>
<evidence type="ECO:0000256" key="5">
    <source>
        <dbReference type="ARBA" id="ARBA00022679"/>
    </source>
</evidence>
<dbReference type="PANTHER" id="PTHR45790">
    <property type="entry name" value="SIROHEME SYNTHASE-RELATED"/>
    <property type="match status" value="1"/>
</dbReference>
<dbReference type="InterPro" id="IPR035996">
    <property type="entry name" value="4pyrrol_Methylase_sf"/>
</dbReference>
<reference evidence="9 10" key="1">
    <citation type="submission" date="2015-09" db="EMBL/GenBank/DDBJ databases">
        <title>Genome announcement of multiple Pseudomonas syringae strains.</title>
        <authorList>
            <person name="Thakur S."/>
            <person name="Wang P.W."/>
            <person name="Gong Y."/>
            <person name="Weir B.S."/>
            <person name="Guttman D.S."/>
        </authorList>
    </citation>
    <scope>NUCLEOTIDE SEQUENCE [LARGE SCALE GENOMIC DNA]</scope>
    <source>
        <strain evidence="9 10">ICMP17001</strain>
    </source>
</reference>
<proteinExistence type="inferred from homology"/>
<dbReference type="CDD" id="cd11641">
    <property type="entry name" value="Precorrin-4_C11-MT"/>
    <property type="match status" value="1"/>
</dbReference>